<feature type="region of interest" description="Disordered" evidence="1">
    <location>
        <begin position="74"/>
        <end position="117"/>
    </location>
</feature>
<keyword evidence="3" id="KW-1185">Reference proteome</keyword>
<evidence type="ECO:0000313" key="2">
    <source>
        <dbReference type="Ensembl" id="ENSMCSP00000018645.1"/>
    </source>
</evidence>
<name>A0A8C5U971_9PASS</name>
<feature type="compositionally biased region" description="Basic and acidic residues" evidence="1">
    <location>
        <begin position="75"/>
        <end position="86"/>
    </location>
</feature>
<accession>A0A8C5U971</accession>
<dbReference type="Proteomes" id="UP000694560">
    <property type="component" value="Unplaced"/>
</dbReference>
<dbReference type="AlphaFoldDB" id="A0A8C5U971"/>
<sequence>MEKTLHLQCWGPWVLGGPREIRVLINVDESKGCLMAAFCKSGRERSDFSLFVCGVCEPESLCLGSGNGTGSQDTFFRDGWRPRAGGERAAATEATLSREGRSPGALGQTELSPVPLR</sequence>
<organism evidence="2 3">
    <name type="scientific">Malurus cyaneus samueli</name>
    <dbReference type="NCBI Taxonomy" id="2593467"/>
    <lineage>
        <taxon>Eukaryota</taxon>
        <taxon>Metazoa</taxon>
        <taxon>Chordata</taxon>
        <taxon>Craniata</taxon>
        <taxon>Vertebrata</taxon>
        <taxon>Euteleostomi</taxon>
        <taxon>Archelosauria</taxon>
        <taxon>Archosauria</taxon>
        <taxon>Dinosauria</taxon>
        <taxon>Saurischia</taxon>
        <taxon>Theropoda</taxon>
        <taxon>Coelurosauria</taxon>
        <taxon>Aves</taxon>
        <taxon>Neognathae</taxon>
        <taxon>Neoaves</taxon>
        <taxon>Telluraves</taxon>
        <taxon>Australaves</taxon>
        <taxon>Passeriformes</taxon>
        <taxon>Meliphagoidea</taxon>
        <taxon>Maluridae</taxon>
        <taxon>Malurus</taxon>
    </lineage>
</organism>
<dbReference type="Ensembl" id="ENSMCST00000019113.1">
    <property type="protein sequence ID" value="ENSMCSP00000018645.1"/>
    <property type="gene ID" value="ENSMCSG00000013108.1"/>
</dbReference>
<reference evidence="2" key="1">
    <citation type="submission" date="2025-08" db="UniProtKB">
        <authorList>
            <consortium name="Ensembl"/>
        </authorList>
    </citation>
    <scope>IDENTIFICATION</scope>
</reference>
<protein>
    <submittedName>
        <fullName evidence="2">Uncharacterized protein</fullName>
    </submittedName>
</protein>
<reference evidence="2" key="2">
    <citation type="submission" date="2025-09" db="UniProtKB">
        <authorList>
            <consortium name="Ensembl"/>
        </authorList>
    </citation>
    <scope>IDENTIFICATION</scope>
</reference>
<proteinExistence type="predicted"/>
<evidence type="ECO:0000313" key="3">
    <source>
        <dbReference type="Proteomes" id="UP000694560"/>
    </source>
</evidence>
<evidence type="ECO:0000256" key="1">
    <source>
        <dbReference type="SAM" id="MobiDB-lite"/>
    </source>
</evidence>